<feature type="domain" description="ABC transporter" evidence="7">
    <location>
        <begin position="13"/>
        <end position="244"/>
    </location>
</feature>
<keyword evidence="3" id="KW-0472">Membrane</keyword>
<comment type="similarity">
    <text evidence="1">Belongs to the ABC transporter superfamily.</text>
</comment>
<evidence type="ECO:0000256" key="6">
    <source>
        <dbReference type="ARBA" id="ARBA00022970"/>
    </source>
</evidence>
<dbReference type="EMBL" id="CP010951">
    <property type="protein sequence ID" value="AMO25676.1"/>
    <property type="molecule type" value="Genomic_DNA"/>
</dbReference>
<dbReference type="PATRIC" id="fig|94132.3.peg.4611"/>
<protein>
    <submittedName>
        <fullName evidence="8">ABC transporter ATP-binding protein</fullName>
    </submittedName>
</protein>
<reference evidence="8 9" key="1">
    <citation type="journal article" date="2014" name="Int. J. Syst. Evol. Microbiol.">
        <title>Ramlibacter solisilvae sp. nov., isolated from forest soil, and emended description of the genus Ramlibacter.</title>
        <authorList>
            <person name="Lee H.J."/>
            <person name="Lee S.H."/>
            <person name="Lee S.S."/>
            <person name="Lee J.S."/>
            <person name="Kim Y."/>
            <person name="Kim S.C."/>
            <person name="Jeon C.O."/>
        </authorList>
    </citation>
    <scope>NUCLEOTIDE SEQUENCE [LARGE SCALE GENOMIC DNA]</scope>
    <source>
        <strain evidence="8 9">5-10</strain>
    </source>
</reference>
<dbReference type="PROSITE" id="PS00211">
    <property type="entry name" value="ABC_TRANSPORTER_1"/>
    <property type="match status" value="1"/>
</dbReference>
<dbReference type="InterPro" id="IPR003593">
    <property type="entry name" value="AAA+_ATPase"/>
</dbReference>
<keyword evidence="4" id="KW-0547">Nucleotide-binding</keyword>
<keyword evidence="3" id="KW-1003">Cell membrane</keyword>
<keyword evidence="5 8" id="KW-0067">ATP-binding</keyword>
<evidence type="ECO:0000313" key="9">
    <source>
        <dbReference type="Proteomes" id="UP000070433"/>
    </source>
</evidence>
<dbReference type="GO" id="GO:0015807">
    <property type="term" value="P:L-amino acid transport"/>
    <property type="evidence" value="ECO:0007669"/>
    <property type="project" value="TreeGrafter"/>
</dbReference>
<dbReference type="CDD" id="cd03224">
    <property type="entry name" value="ABC_TM1139_LivF_branched"/>
    <property type="match status" value="1"/>
</dbReference>
<evidence type="ECO:0000313" key="8">
    <source>
        <dbReference type="EMBL" id="AMO25676.1"/>
    </source>
</evidence>
<dbReference type="PANTHER" id="PTHR43820:SF4">
    <property type="entry name" value="HIGH-AFFINITY BRANCHED-CHAIN AMINO ACID TRANSPORT ATP-BINDING PROTEIN LIVF"/>
    <property type="match status" value="1"/>
</dbReference>
<dbReference type="InterPro" id="IPR017871">
    <property type="entry name" value="ABC_transporter-like_CS"/>
</dbReference>
<evidence type="ECO:0000256" key="2">
    <source>
        <dbReference type="ARBA" id="ARBA00022448"/>
    </source>
</evidence>
<dbReference type="InterPro" id="IPR003439">
    <property type="entry name" value="ABC_transporter-like_ATP-bd"/>
</dbReference>
<dbReference type="PROSITE" id="PS50893">
    <property type="entry name" value="ABC_TRANSPORTER_2"/>
    <property type="match status" value="1"/>
</dbReference>
<evidence type="ECO:0000259" key="7">
    <source>
        <dbReference type="PROSITE" id="PS50893"/>
    </source>
</evidence>
<dbReference type="SUPFAM" id="SSF52540">
    <property type="entry name" value="P-loop containing nucleoside triphosphate hydrolases"/>
    <property type="match status" value="1"/>
</dbReference>
<keyword evidence="2" id="KW-0813">Transport</keyword>
<keyword evidence="9" id="KW-1185">Reference proteome</keyword>
<evidence type="ECO:0000256" key="1">
    <source>
        <dbReference type="ARBA" id="ARBA00005417"/>
    </source>
</evidence>
<dbReference type="Proteomes" id="UP000070433">
    <property type="component" value="Chromosome"/>
</dbReference>
<dbReference type="AlphaFoldDB" id="A0A140HLE3"/>
<dbReference type="GO" id="GO:0016887">
    <property type="term" value="F:ATP hydrolysis activity"/>
    <property type="evidence" value="ECO:0007669"/>
    <property type="project" value="InterPro"/>
</dbReference>
<dbReference type="SMART" id="SM00382">
    <property type="entry name" value="AAA"/>
    <property type="match status" value="1"/>
</dbReference>
<dbReference type="Pfam" id="PF00005">
    <property type="entry name" value="ABC_tran"/>
    <property type="match status" value="1"/>
</dbReference>
<dbReference type="PANTHER" id="PTHR43820">
    <property type="entry name" value="HIGH-AFFINITY BRANCHED-CHAIN AMINO ACID TRANSPORT ATP-BINDING PROTEIN LIVF"/>
    <property type="match status" value="1"/>
</dbReference>
<proteinExistence type="inferred from homology"/>
<evidence type="ECO:0000256" key="3">
    <source>
        <dbReference type="ARBA" id="ARBA00022475"/>
    </source>
</evidence>
<organism evidence="8 9">
    <name type="scientific">Ramlibacter tataouinensis</name>
    <dbReference type="NCBI Taxonomy" id="94132"/>
    <lineage>
        <taxon>Bacteria</taxon>
        <taxon>Pseudomonadati</taxon>
        <taxon>Pseudomonadota</taxon>
        <taxon>Betaproteobacteria</taxon>
        <taxon>Burkholderiales</taxon>
        <taxon>Comamonadaceae</taxon>
        <taxon>Ramlibacter</taxon>
    </lineage>
</organism>
<dbReference type="GO" id="GO:0015658">
    <property type="term" value="F:branched-chain amino acid transmembrane transporter activity"/>
    <property type="evidence" value="ECO:0007669"/>
    <property type="project" value="TreeGrafter"/>
</dbReference>
<evidence type="ECO:0000256" key="4">
    <source>
        <dbReference type="ARBA" id="ARBA00022741"/>
    </source>
</evidence>
<dbReference type="InterPro" id="IPR052156">
    <property type="entry name" value="BCAA_Transport_ATP-bd_LivF"/>
</dbReference>
<sequence>MPAAPEAQRETVLKLRGITSHYGRIQALHGIDLEVRQGQLVALVGANGAGKTTLLRTISGVQPASGGTIELFGEDITRVAPDRRVRLGVCQVPEGRQVFGPMSIEDNLRLGAYTRRDAEIAQDLERMYGLFPILKEKRMLPAGTLSGGQQQMLAMARALMGRPKLLLLDEPSMGLAPLLVEEIFRVVRRLKAEGITIFLVEQNAQAALSIADIGYVIETGHTILSGPGAQLLNNEQVKAAYLGM</sequence>
<gene>
    <name evidence="8" type="ORF">UC35_22630</name>
</gene>
<accession>A0A140HLE3</accession>
<dbReference type="GO" id="GO:0005524">
    <property type="term" value="F:ATP binding"/>
    <property type="evidence" value="ECO:0007669"/>
    <property type="project" value="UniProtKB-KW"/>
</dbReference>
<name>A0A140HLE3_9BURK</name>
<dbReference type="Gene3D" id="3.40.50.300">
    <property type="entry name" value="P-loop containing nucleotide triphosphate hydrolases"/>
    <property type="match status" value="1"/>
</dbReference>
<evidence type="ECO:0000256" key="5">
    <source>
        <dbReference type="ARBA" id="ARBA00022840"/>
    </source>
</evidence>
<keyword evidence="6" id="KW-0029">Amino-acid transport</keyword>
<dbReference type="InterPro" id="IPR027417">
    <property type="entry name" value="P-loop_NTPase"/>
</dbReference>